<dbReference type="AlphaFoldDB" id="A0A8S4B156"/>
<name>A0A8S4B156_9TELE</name>
<evidence type="ECO:0000313" key="1">
    <source>
        <dbReference type="EMBL" id="CAG5908953.1"/>
    </source>
</evidence>
<protein>
    <submittedName>
        <fullName evidence="1">(Atlantic silverside) hypothetical protein</fullName>
    </submittedName>
</protein>
<accession>A0A8S4B156</accession>
<comment type="caution">
    <text evidence="1">The sequence shown here is derived from an EMBL/GenBank/DDBJ whole genome shotgun (WGS) entry which is preliminary data.</text>
</comment>
<organism evidence="1 2">
    <name type="scientific">Menidia menidia</name>
    <name type="common">Atlantic silverside</name>
    <dbReference type="NCBI Taxonomy" id="238744"/>
    <lineage>
        <taxon>Eukaryota</taxon>
        <taxon>Metazoa</taxon>
        <taxon>Chordata</taxon>
        <taxon>Craniata</taxon>
        <taxon>Vertebrata</taxon>
        <taxon>Euteleostomi</taxon>
        <taxon>Actinopterygii</taxon>
        <taxon>Neopterygii</taxon>
        <taxon>Teleostei</taxon>
        <taxon>Neoteleostei</taxon>
        <taxon>Acanthomorphata</taxon>
        <taxon>Ovalentaria</taxon>
        <taxon>Atherinomorphae</taxon>
        <taxon>Atheriniformes</taxon>
        <taxon>Atherinopsidae</taxon>
        <taxon>Menidiinae</taxon>
        <taxon>Menidia</taxon>
    </lineage>
</organism>
<dbReference type="Proteomes" id="UP000677803">
    <property type="component" value="Unassembled WGS sequence"/>
</dbReference>
<gene>
    <name evidence="1" type="ORF">MMEN_LOCUS9748</name>
</gene>
<proteinExistence type="predicted"/>
<sequence length="204" mass="22651">MEGQDEALRCLRLWRHCLILFDIKAEVCCMLSMLKRVSWESDRWRSRSSPGTTWSHLRVSFSLTLFTRDLPSLMSACHTQGPRSSVRDISLGREAGRLLPLTPGLLRLRRFLCPDRAASGSRRQSDDLGAGAFFQMPDVEQAHAVREAPVKPENSRPRLSRCPPVHRAPAAATHTHTDYCPATAHAPTQSVKSLSLTFCSGGSA</sequence>
<dbReference type="EMBL" id="CAJRST010010001">
    <property type="protein sequence ID" value="CAG5908953.1"/>
    <property type="molecule type" value="Genomic_DNA"/>
</dbReference>
<keyword evidence="2" id="KW-1185">Reference proteome</keyword>
<evidence type="ECO:0000313" key="2">
    <source>
        <dbReference type="Proteomes" id="UP000677803"/>
    </source>
</evidence>
<reference evidence="1" key="1">
    <citation type="submission" date="2021-05" db="EMBL/GenBank/DDBJ databases">
        <authorList>
            <person name="Tigano A."/>
        </authorList>
    </citation>
    <scope>NUCLEOTIDE SEQUENCE</scope>
</reference>